<dbReference type="RefSeq" id="WP_161861311.1">
    <property type="nucleotide sequence ID" value="NZ_CP046620.1"/>
</dbReference>
<dbReference type="KEGG" id="amaq:GO499_05815"/>
<evidence type="ECO:0000313" key="2">
    <source>
        <dbReference type="EMBL" id="QHQ34743.1"/>
    </source>
</evidence>
<dbReference type="Proteomes" id="UP000464495">
    <property type="component" value="Chromosome"/>
</dbReference>
<feature type="chain" id="PRO_5027071189" evidence="1">
    <location>
        <begin position="19"/>
        <end position="145"/>
    </location>
</feature>
<accession>A0A6P1SZF9</accession>
<organism evidence="2 3">
    <name type="scientific">Algicella marina</name>
    <dbReference type="NCBI Taxonomy" id="2683284"/>
    <lineage>
        <taxon>Bacteria</taxon>
        <taxon>Pseudomonadati</taxon>
        <taxon>Pseudomonadota</taxon>
        <taxon>Alphaproteobacteria</taxon>
        <taxon>Rhodobacterales</taxon>
        <taxon>Paracoccaceae</taxon>
        <taxon>Algicella</taxon>
    </lineage>
</organism>
<feature type="signal peptide" evidence="1">
    <location>
        <begin position="1"/>
        <end position="18"/>
    </location>
</feature>
<evidence type="ECO:0000313" key="3">
    <source>
        <dbReference type="Proteomes" id="UP000464495"/>
    </source>
</evidence>
<dbReference type="EMBL" id="CP046620">
    <property type="protein sequence ID" value="QHQ34743.1"/>
    <property type="molecule type" value="Genomic_DNA"/>
</dbReference>
<gene>
    <name evidence="2" type="ORF">GO499_05815</name>
</gene>
<reference evidence="2 3" key="1">
    <citation type="submission" date="2019-12" db="EMBL/GenBank/DDBJ databases">
        <title>Complete genome sequence of Algicella marina strain 9Alg 56(T) isolated from the red alga Tichocarpus crinitus.</title>
        <authorList>
            <person name="Kim S.-G."/>
            <person name="Nedashkovskaya O.I."/>
        </authorList>
    </citation>
    <scope>NUCLEOTIDE SEQUENCE [LARGE SCALE GENOMIC DNA]</scope>
    <source>
        <strain evidence="2 3">9Alg 56</strain>
    </source>
</reference>
<protein>
    <submittedName>
        <fullName evidence="2">Uncharacterized protein</fullName>
    </submittedName>
</protein>
<evidence type="ECO:0000256" key="1">
    <source>
        <dbReference type="SAM" id="SignalP"/>
    </source>
</evidence>
<name>A0A6P1SZF9_9RHOB</name>
<keyword evidence="1" id="KW-0732">Signal</keyword>
<dbReference type="AlphaFoldDB" id="A0A6P1SZF9"/>
<keyword evidence="3" id="KW-1185">Reference proteome</keyword>
<proteinExistence type="predicted"/>
<sequence length="145" mass="15465">MRSAILASLLALPIPALAAENVSVTGEVIDTWCYFSSVMGPPEAVVGSAHHTCAMWCAAGGIPVGLRAEDGTVYMVLKWEGEDTATGSRAILDTQSYTMTVNGEMHERDGIKYLLVAEVTEKGEITNTHDEWGVIPGFALPEPAQ</sequence>